<dbReference type="FunFam" id="1.25.40.10:FF:000344">
    <property type="entry name" value="Pentatricopeptide repeat-containing protein"/>
    <property type="match status" value="1"/>
</dbReference>
<dbReference type="InterPro" id="IPR046848">
    <property type="entry name" value="E_motif"/>
</dbReference>
<dbReference type="Proteomes" id="UP000515123">
    <property type="component" value="Linkage group 9"/>
</dbReference>
<evidence type="ECO:0000256" key="1">
    <source>
        <dbReference type="ARBA" id="ARBA00022737"/>
    </source>
</evidence>
<dbReference type="RefSeq" id="XP_020096245.1">
    <property type="nucleotide sequence ID" value="XM_020240656.1"/>
</dbReference>
<dbReference type="Pfam" id="PF20430">
    <property type="entry name" value="Eplus_motif"/>
    <property type="match status" value="1"/>
</dbReference>
<dbReference type="OrthoDB" id="185373at2759"/>
<dbReference type="NCBIfam" id="TIGR00756">
    <property type="entry name" value="PPR"/>
    <property type="match status" value="4"/>
</dbReference>
<reference evidence="5 6" key="1">
    <citation type="journal article" date="2016" name="DNA Res.">
        <title>The draft genome of MD-2 pineapple using hybrid error correction of long reads.</title>
        <authorList>
            <person name="Redwan R.M."/>
            <person name="Saidin A."/>
            <person name="Kumar S.V."/>
        </authorList>
    </citation>
    <scope>NUCLEOTIDE SEQUENCE [LARGE SCALE GENOMIC DNA]</scope>
    <source>
        <strain evidence="6">cv. MD2</strain>
        <tissue evidence="5">Leaf</tissue>
    </source>
</reference>
<evidence type="ECO:0000313" key="7">
    <source>
        <dbReference type="Proteomes" id="UP000515123"/>
    </source>
</evidence>
<proteinExistence type="predicted"/>
<dbReference type="FunFam" id="1.25.40.10:FF:000144">
    <property type="entry name" value="Pentatricopeptide repeat-containing protein, mitochondrial"/>
    <property type="match status" value="1"/>
</dbReference>
<reference evidence="8" key="2">
    <citation type="submission" date="2025-04" db="UniProtKB">
        <authorList>
            <consortium name="RefSeq"/>
        </authorList>
    </citation>
    <scope>IDENTIFICATION</scope>
    <source>
        <tissue evidence="8">Leaf</tissue>
    </source>
</reference>
<evidence type="ECO:0000313" key="5">
    <source>
        <dbReference type="EMBL" id="OAY77046.1"/>
    </source>
</evidence>
<evidence type="ECO:0000313" key="6">
    <source>
        <dbReference type="Proteomes" id="UP000092600"/>
    </source>
</evidence>
<feature type="repeat" description="PPR" evidence="3">
    <location>
        <begin position="116"/>
        <end position="150"/>
    </location>
</feature>
<feature type="repeat" description="PPR" evidence="3">
    <location>
        <begin position="186"/>
        <end position="220"/>
    </location>
</feature>
<dbReference type="FunFam" id="1.25.40.10:FF:000366">
    <property type="entry name" value="Pentatricopeptide (PPR) repeat-containing protein"/>
    <property type="match status" value="1"/>
</dbReference>
<dbReference type="AlphaFoldDB" id="A0A199VJI9"/>
<evidence type="ECO:0000313" key="8">
    <source>
        <dbReference type="RefSeq" id="XP_020096245.1"/>
    </source>
</evidence>
<accession>A0A199VJI9</accession>
<dbReference type="Pfam" id="PF01535">
    <property type="entry name" value="PPR"/>
    <property type="match status" value="3"/>
</dbReference>
<evidence type="ECO:0000256" key="3">
    <source>
        <dbReference type="PROSITE-ProRule" id="PRU00708"/>
    </source>
</evidence>
<dbReference type="Gramene" id="Aco009093.1.mrna1">
    <property type="protein sequence ID" value="Aco009093.1.mrna1.cds1"/>
    <property type="gene ID" value="Aco009093.1.path1"/>
</dbReference>
<keyword evidence="2" id="KW-0809">Transit peptide</keyword>
<dbReference type="GO" id="GO:0008270">
    <property type="term" value="F:zinc ion binding"/>
    <property type="evidence" value="ECO:0007669"/>
    <property type="project" value="InterPro"/>
</dbReference>
<feature type="repeat" description="PPR" evidence="3">
    <location>
        <begin position="419"/>
        <end position="453"/>
    </location>
</feature>
<dbReference type="InterPro" id="IPR046849">
    <property type="entry name" value="E2_motif"/>
</dbReference>
<dbReference type="GO" id="GO:0009451">
    <property type="term" value="P:RNA modification"/>
    <property type="evidence" value="ECO:0007669"/>
    <property type="project" value="InterPro"/>
</dbReference>
<dbReference type="PROSITE" id="PS51375">
    <property type="entry name" value="PPR"/>
    <property type="match status" value="5"/>
</dbReference>
<protein>
    <submittedName>
        <fullName evidence="5 8">Pentatricopeptide repeat-containing protein</fullName>
    </submittedName>
</protein>
<dbReference type="Gene3D" id="1.25.40.10">
    <property type="entry name" value="Tetratricopeptide repeat domain"/>
    <property type="match status" value="4"/>
</dbReference>
<dbReference type="GeneID" id="109715565"/>
<dbReference type="InterPro" id="IPR046960">
    <property type="entry name" value="PPR_At4g14850-like_plant"/>
</dbReference>
<dbReference type="Proteomes" id="UP000092600">
    <property type="component" value="Unassembled WGS sequence"/>
</dbReference>
<feature type="domain" description="DYW" evidence="4">
    <location>
        <begin position="634"/>
        <end position="726"/>
    </location>
</feature>
<dbReference type="Pfam" id="PF14432">
    <property type="entry name" value="DYW_deaminase"/>
    <property type="match status" value="1"/>
</dbReference>
<feature type="repeat" description="PPR" evidence="3">
    <location>
        <begin position="318"/>
        <end position="352"/>
    </location>
</feature>
<dbReference type="InterPro" id="IPR011990">
    <property type="entry name" value="TPR-like_helical_dom_sf"/>
</dbReference>
<dbReference type="EMBL" id="LSRQ01001632">
    <property type="protein sequence ID" value="OAY77046.1"/>
    <property type="molecule type" value="Genomic_DNA"/>
</dbReference>
<name>A0A199VJI9_ANACO</name>
<dbReference type="PANTHER" id="PTHR24015:SF1063">
    <property type="entry name" value="OS12G0156900 PROTEIN"/>
    <property type="match status" value="1"/>
</dbReference>
<organism evidence="5 6">
    <name type="scientific">Ananas comosus</name>
    <name type="common">Pineapple</name>
    <name type="synonym">Ananas ananas</name>
    <dbReference type="NCBI Taxonomy" id="4615"/>
    <lineage>
        <taxon>Eukaryota</taxon>
        <taxon>Viridiplantae</taxon>
        <taxon>Streptophyta</taxon>
        <taxon>Embryophyta</taxon>
        <taxon>Tracheophyta</taxon>
        <taxon>Spermatophyta</taxon>
        <taxon>Magnoliopsida</taxon>
        <taxon>Liliopsida</taxon>
        <taxon>Poales</taxon>
        <taxon>Bromeliaceae</taxon>
        <taxon>Bromelioideae</taxon>
        <taxon>Ananas</taxon>
    </lineage>
</organism>
<dbReference type="Pfam" id="PF13041">
    <property type="entry name" value="PPR_2"/>
    <property type="match status" value="2"/>
</dbReference>
<sequence length="726" mass="80964">MNAFSPLKPLNPRSKTLILPRSLLSHLFSHSSTKTLTLEEAEPSSTPLTSLQCGRLLQSITNSKSLSKGLQLHAHAISSGVLGRNTYLATKLCAMYALCGAAADARAVFDAIVLKSSFLWNVMIRGYACSGFPLKALVLYREMLGFGKRPDSFTYPYVLMACADLLLVEVGKRIHCEVIVYGYEADVYVGNSLLSMYSKFGEMRIARKVFDIMPTRDLTSWNTMISGYQKNNEPERALLALFDLIGNGWGMDRATLLSVLPACADLSALKQTKEIHAYILRNFTEFDIFVVNAIIHVYAISGFLMGARHLFENNNKNDIVSWNSIISGYSHTGGAIESLRFFRQMNSQGIAPDTVTLIAVLGVCDRIAALQFGRSLHGYVTKRGYDREVTVNTSLIDMYSKCGSLECSRQVFDQMTTRNLISWSAMISGYGLHGRGREAVQCYSEMKMNGVVPDNVTFTSVLSACSHAGLVNEGKKIFNEISKDYSLRPTVEHCTCIVDLLGRAGYLDQASEFIMNMEVEPNADVWAALLSTCRIHQNVELAEYAAQNAFRLNPKGVGPYVCLSNLYAVKKRWTDVARVRAAARNNGLKKPPGCSFMELGMEIHRFMVGDKSHPQSNSIYAKLNELRKLVKDAGYVPDTSSVFYEVDEDVKEKLLWDHSERLAIAFALSNTSSEMSIRITKNLRVCEDCHAVTKLITKLVGREIIVRDAHRFHHFYNGLCSCGDYW</sequence>
<dbReference type="InterPro" id="IPR002885">
    <property type="entry name" value="PPR_rpt"/>
</dbReference>
<dbReference type="InterPro" id="IPR032867">
    <property type="entry name" value="DYW_dom"/>
</dbReference>
<evidence type="ECO:0000256" key="2">
    <source>
        <dbReference type="ARBA" id="ARBA00022946"/>
    </source>
</evidence>
<keyword evidence="7" id="KW-1185">Reference proteome</keyword>
<dbReference type="PANTHER" id="PTHR24015">
    <property type="entry name" value="OS07G0578800 PROTEIN-RELATED"/>
    <property type="match status" value="1"/>
</dbReference>
<feature type="repeat" description="PPR" evidence="3">
    <location>
        <begin position="454"/>
        <end position="489"/>
    </location>
</feature>
<keyword evidence="1" id="KW-0677">Repeat</keyword>
<gene>
    <name evidence="8" type="primary">LOC109715565</name>
    <name evidence="5" type="ORF">ACMD2_07240</name>
</gene>
<evidence type="ECO:0000259" key="4">
    <source>
        <dbReference type="Pfam" id="PF14432"/>
    </source>
</evidence>
<dbReference type="GO" id="GO:0003723">
    <property type="term" value="F:RNA binding"/>
    <property type="evidence" value="ECO:0007669"/>
    <property type="project" value="InterPro"/>
</dbReference>
<dbReference type="Pfam" id="PF20431">
    <property type="entry name" value="E_motif"/>
    <property type="match status" value="1"/>
</dbReference>